<dbReference type="InterPro" id="IPR044098">
    <property type="entry name" value="STAMBP/STALP-like_MPN"/>
</dbReference>
<dbReference type="GO" id="GO:0006508">
    <property type="term" value="P:proteolysis"/>
    <property type="evidence" value="ECO:0007669"/>
    <property type="project" value="UniProtKB-KW"/>
</dbReference>
<dbReference type="InterPro" id="IPR037518">
    <property type="entry name" value="MPN"/>
</dbReference>
<evidence type="ECO:0000256" key="5">
    <source>
        <dbReference type="ARBA" id="ARBA00022786"/>
    </source>
</evidence>
<evidence type="ECO:0000256" key="6">
    <source>
        <dbReference type="ARBA" id="ARBA00022801"/>
    </source>
</evidence>
<organism evidence="16 17">
    <name type="scientific">Myodes glareolus</name>
    <name type="common">Bank vole</name>
    <name type="synonym">Clethrionomys glareolus</name>
    <dbReference type="NCBI Taxonomy" id="447135"/>
    <lineage>
        <taxon>Eukaryota</taxon>
        <taxon>Metazoa</taxon>
        <taxon>Chordata</taxon>
        <taxon>Craniata</taxon>
        <taxon>Vertebrata</taxon>
        <taxon>Euteleostomi</taxon>
        <taxon>Mammalia</taxon>
        <taxon>Eutheria</taxon>
        <taxon>Euarchontoglires</taxon>
        <taxon>Glires</taxon>
        <taxon>Rodentia</taxon>
        <taxon>Myomorpha</taxon>
        <taxon>Muroidea</taxon>
        <taxon>Cricetidae</taxon>
        <taxon>Arvicolinae</taxon>
        <taxon>Myodes</taxon>
    </lineage>
</organism>
<dbReference type="PANTHER" id="PTHR12947:SF8">
    <property type="entry name" value="STAM-BINDING PROTEIN"/>
    <property type="match status" value="1"/>
</dbReference>
<dbReference type="Pfam" id="PF08969">
    <property type="entry name" value="USP8_dimer"/>
    <property type="match status" value="1"/>
</dbReference>
<evidence type="ECO:0000256" key="14">
    <source>
        <dbReference type="SAM" id="MobiDB-lite"/>
    </source>
</evidence>
<comment type="cofactor">
    <cofactor evidence="1">
        <name>Zn(2+)</name>
        <dbReference type="ChEBI" id="CHEBI:29105"/>
    </cofactor>
</comment>
<evidence type="ECO:0000256" key="9">
    <source>
        <dbReference type="ARBA" id="ARBA00058580"/>
    </source>
</evidence>
<dbReference type="GO" id="GO:0046872">
    <property type="term" value="F:metal ion binding"/>
    <property type="evidence" value="ECO:0007669"/>
    <property type="project" value="UniProtKB-KW"/>
</dbReference>
<evidence type="ECO:0000313" key="16">
    <source>
        <dbReference type="EMBL" id="KAK7803769.1"/>
    </source>
</evidence>
<evidence type="ECO:0000313" key="17">
    <source>
        <dbReference type="Proteomes" id="UP001488838"/>
    </source>
</evidence>
<dbReference type="InterPro" id="IPR015063">
    <property type="entry name" value="USP8_dimer"/>
</dbReference>
<comment type="caution">
    <text evidence="16">The sequence shown here is derived from an EMBL/GenBank/DDBJ whole genome shotgun (WGS) entry which is preliminary data.</text>
</comment>
<evidence type="ECO:0000256" key="1">
    <source>
        <dbReference type="ARBA" id="ARBA00001947"/>
    </source>
</evidence>
<proteinExistence type="inferred from homology"/>
<dbReference type="Gene3D" id="1.20.58.80">
    <property type="entry name" value="Phosphotransferase system, lactose/cellobiose-type IIA subunit"/>
    <property type="match status" value="1"/>
</dbReference>
<evidence type="ECO:0000256" key="13">
    <source>
        <dbReference type="SAM" id="Coils"/>
    </source>
</evidence>
<keyword evidence="8" id="KW-0482">Metalloprotease</keyword>
<evidence type="ECO:0000256" key="4">
    <source>
        <dbReference type="ARBA" id="ARBA00022723"/>
    </source>
</evidence>
<evidence type="ECO:0000256" key="12">
    <source>
        <dbReference type="ARBA" id="ARBA00080081"/>
    </source>
</evidence>
<reference evidence="16 17" key="1">
    <citation type="journal article" date="2023" name="bioRxiv">
        <title>Conserved and derived expression patterns and positive selection on dental genes reveal complex evolutionary context of ever-growing rodent molars.</title>
        <authorList>
            <person name="Calamari Z.T."/>
            <person name="Song A."/>
            <person name="Cohen E."/>
            <person name="Akter M."/>
            <person name="Roy R.D."/>
            <person name="Hallikas O."/>
            <person name="Christensen M.M."/>
            <person name="Li P."/>
            <person name="Marangoni P."/>
            <person name="Jernvall J."/>
            <person name="Klein O.D."/>
        </authorList>
    </citation>
    <scope>NUCLEOTIDE SEQUENCE [LARGE SCALE GENOMIC DNA]</scope>
    <source>
        <strain evidence="16">V071</strain>
    </source>
</reference>
<dbReference type="EMBL" id="JBBHLL010000404">
    <property type="protein sequence ID" value="KAK7803769.1"/>
    <property type="molecule type" value="Genomic_DNA"/>
</dbReference>
<feature type="non-terminal residue" evidence="16">
    <location>
        <position position="536"/>
    </location>
</feature>
<dbReference type="FunFam" id="1.20.58.80:FF:000013">
    <property type="entry name" value="STAM-binding protein-like A"/>
    <property type="match status" value="1"/>
</dbReference>
<keyword evidence="5" id="KW-0833">Ubl conjugation pathway</keyword>
<feature type="region of interest" description="Disordered" evidence="14">
    <location>
        <begin position="98"/>
        <end position="121"/>
    </location>
</feature>
<accession>A0AAW0HLJ6</accession>
<dbReference type="SMART" id="SM00232">
    <property type="entry name" value="JAB_MPN"/>
    <property type="match status" value="1"/>
</dbReference>
<keyword evidence="6" id="KW-0378">Hydrolase</keyword>
<sequence>MLEGQDSILTVCKWKPCLKFLECKRSGESGRVIGGDVSGSSDCYPSRKVGRVPGMLRDGESWRELLLVLPPSFRTLSFPCMIAEPHVGPKPLDDFQRKVPSLSTSASPKRKDLIGPMSDHGDVSLPPQDRVRILSQLGSAVELNEDIPPRRYYRSGVEIIRMASIYSEEGNIEHAFILYNKYITLFIEKLPKHRDYKSAIIPEKKDAVKKLKNVAFPKAEELKTELLKRYTKEYEQYKEQKKKEEEELARNIAIQQELERERQRVARQKQKQLEQEQFHAFEEMIQKQELEKERLKIVQEFRKVDPGPSGPLLPDLEKPCVDVVPTSPTQISDCNRTVRPAKPPVVDRSLKPGALSVIENVPTIEGLRHIVVPRNLCPEFLQLASANTAKGIETCGVLCGKLMRNEFTITHVLIPRQNGGPDYCHTENEEEIFFMQDDLGLLTLGWIHTHPTQTAFLSSVDLHTHCSYQMMLPESIAIVCSPKFQETGFFKLTDYGLQEISTCRQKGFHPHGRDPPLFCVRISHIRVEVSKHIKPG</sequence>
<name>A0AAW0HLJ6_MYOGA</name>
<dbReference type="PANTHER" id="PTHR12947">
    <property type="entry name" value="AMSH-LIKE PROTEASE"/>
    <property type="match status" value="1"/>
</dbReference>
<comment type="subunit">
    <text evidence="10">Interacts with STAM. Interacts with SMAD6 and SMAD7. Interacts with CHMP3; the interaction appears to relieve the autoinhibition of CHMP3. Interacts with SMURF2 and RNF11; this interaction promotes ubiquitination.</text>
</comment>
<dbReference type="AlphaFoldDB" id="A0AAW0HLJ6"/>
<dbReference type="GO" id="GO:0061578">
    <property type="term" value="F:K63-linked deubiquitinase activity"/>
    <property type="evidence" value="ECO:0007669"/>
    <property type="project" value="InterPro"/>
</dbReference>
<evidence type="ECO:0000256" key="2">
    <source>
        <dbReference type="ARBA" id="ARBA00010981"/>
    </source>
</evidence>
<evidence type="ECO:0000256" key="7">
    <source>
        <dbReference type="ARBA" id="ARBA00022833"/>
    </source>
</evidence>
<keyword evidence="13" id="KW-0175">Coiled coil</keyword>
<gene>
    <name evidence="16" type="ORF">U0070_003117</name>
</gene>
<evidence type="ECO:0000256" key="8">
    <source>
        <dbReference type="ARBA" id="ARBA00023049"/>
    </source>
</evidence>
<evidence type="ECO:0000259" key="15">
    <source>
        <dbReference type="PROSITE" id="PS50249"/>
    </source>
</evidence>
<dbReference type="GO" id="GO:0032154">
    <property type="term" value="C:cleavage furrow"/>
    <property type="evidence" value="ECO:0007669"/>
    <property type="project" value="UniProtKB-ARBA"/>
</dbReference>
<comment type="similarity">
    <text evidence="2">Belongs to the peptidase M67C family.</text>
</comment>
<dbReference type="GO" id="GO:0005768">
    <property type="term" value="C:endosome"/>
    <property type="evidence" value="ECO:0007669"/>
    <property type="project" value="TreeGrafter"/>
</dbReference>
<feature type="domain" description="MPN" evidence="15">
    <location>
        <begin position="370"/>
        <end position="501"/>
    </location>
</feature>
<dbReference type="Proteomes" id="UP001488838">
    <property type="component" value="Unassembled WGS sequence"/>
</dbReference>
<keyword evidence="7" id="KW-0862">Zinc</keyword>
<dbReference type="SUPFAM" id="SSF140856">
    <property type="entry name" value="USP8 N-terminal domain-like"/>
    <property type="match status" value="1"/>
</dbReference>
<feature type="coiled-coil region" evidence="13">
    <location>
        <begin position="220"/>
        <end position="275"/>
    </location>
</feature>
<evidence type="ECO:0000256" key="10">
    <source>
        <dbReference type="ARBA" id="ARBA00064956"/>
    </source>
</evidence>
<dbReference type="GO" id="GO:0140492">
    <property type="term" value="F:metal-dependent deubiquitinase activity"/>
    <property type="evidence" value="ECO:0007669"/>
    <property type="project" value="InterPro"/>
</dbReference>
<keyword evidence="3" id="KW-0645">Protease</keyword>
<evidence type="ECO:0000256" key="11">
    <source>
        <dbReference type="ARBA" id="ARBA00068990"/>
    </source>
</evidence>
<keyword evidence="17" id="KW-1185">Reference proteome</keyword>
<protein>
    <recommendedName>
        <fullName evidence="11">STAM-binding protein</fullName>
    </recommendedName>
    <alternativeName>
        <fullName evidence="12">Associated molecule with the SH3 domain of STAM</fullName>
    </alternativeName>
</protein>
<dbReference type="PROSITE" id="PS50249">
    <property type="entry name" value="MPN"/>
    <property type="match status" value="1"/>
</dbReference>
<comment type="function">
    <text evidence="9">Zinc metalloprotease that specifically cleaves 'Lys-63'-linked polyubiquitin chains. Does not cleave 'Lys-48'-linked polyubiquitin chains. Plays a role in signal transduction for cell growth and MYC induction mediated by IL-2 and GM-CSF. Potentiates BMP (bone morphogenetic protein) signaling by antagonizing the inhibitory action of SMAD6 and SMAD7. Has a key role in regulation of cell surface receptor-mediated endocytosis and ubiquitin-dependent sorting of receptors to lysosomes. Endosomal localization of STAMBP is required for efficient EGFR degradation but not for its internalization. Involved in the negative regulation of PI3K-AKT-mTOR and RAS-MAP signaling pathways.</text>
</comment>
<keyword evidence="4" id="KW-0479">Metal-binding</keyword>
<dbReference type="Gene3D" id="3.40.140.10">
    <property type="entry name" value="Cytidine Deaminase, domain 2"/>
    <property type="match status" value="1"/>
</dbReference>
<dbReference type="InterPro" id="IPR000555">
    <property type="entry name" value="JAMM/MPN+_dom"/>
</dbReference>
<dbReference type="SUPFAM" id="SSF102712">
    <property type="entry name" value="JAB1/MPN domain"/>
    <property type="match status" value="1"/>
</dbReference>
<dbReference type="Pfam" id="PF01398">
    <property type="entry name" value="JAB"/>
    <property type="match status" value="1"/>
</dbReference>
<dbReference type="CDD" id="cd08066">
    <property type="entry name" value="MPN_AMSH_like"/>
    <property type="match status" value="1"/>
</dbReference>
<dbReference type="FunFam" id="3.40.140.10:FF:000010">
    <property type="entry name" value="AMSH-like protease isoform X1"/>
    <property type="match status" value="1"/>
</dbReference>
<evidence type="ECO:0000256" key="3">
    <source>
        <dbReference type="ARBA" id="ARBA00022670"/>
    </source>
</evidence>
<dbReference type="GO" id="GO:0070536">
    <property type="term" value="P:protein K63-linked deubiquitination"/>
    <property type="evidence" value="ECO:0007669"/>
    <property type="project" value="InterPro"/>
</dbReference>